<proteinExistence type="predicted"/>
<keyword evidence="2" id="KW-0732">Signal</keyword>
<reference evidence="4 5" key="1">
    <citation type="journal article" date="2023" name="bioRxiv">
        <title>High-quality genome assemblies of four members of thePodospora anserinaspecies complex.</title>
        <authorList>
            <person name="Ament-Velasquez S.L."/>
            <person name="Vogan A.A."/>
            <person name="Wallerman O."/>
            <person name="Hartmann F."/>
            <person name="Gautier V."/>
            <person name="Silar P."/>
            <person name="Giraud T."/>
            <person name="Johannesson H."/>
        </authorList>
    </citation>
    <scope>NUCLEOTIDE SEQUENCE [LARGE SCALE GENOMIC DNA]</scope>
    <source>
        <strain evidence="4 5">CBS 124.78</strain>
    </source>
</reference>
<dbReference type="InterPro" id="IPR013087">
    <property type="entry name" value="Znf_C2H2_type"/>
</dbReference>
<accession>A0ABR0IFE7</accession>
<feature type="region of interest" description="Disordered" evidence="1">
    <location>
        <begin position="40"/>
        <end position="111"/>
    </location>
</feature>
<dbReference type="EMBL" id="JAFFHC010000003">
    <property type="protein sequence ID" value="KAK4678561.1"/>
    <property type="molecule type" value="Genomic_DNA"/>
</dbReference>
<evidence type="ECO:0000313" key="5">
    <source>
        <dbReference type="Proteomes" id="UP001323617"/>
    </source>
</evidence>
<sequence length="521" mass="58707">MDLVNLSMLLALYFYLYGNPNPEAMQHFLVMPWDPEWEAEGAAGNSASGSVSADLGYEHENGEGREEDDYDDGEEETNGRRNNHQPRQNGRTGHVEDFQDEQEEEEEWDGDQMDVDDELPEEHQLLDLTPQRDSDTTPRPKQRVFGLAVPISERFQVILHSSPKKVAYTVITQEELSADELVTPDVLPSLRPHGFYGTGQQTLKSSKVNEIERSASNTSEPTDDTTQSKKQRGRPKGWRPGQAYSTSTPGSTTSNKVKKSVGRPLGSGKTGRPSGKLKPEGESRGRPGRKPAQTARDQYKKLNPKFPVFICEWEGCPAQLHNLETLRKHIFIVHGQPEVSPAPSSSSSAVAGPDEKHSDDGLIVCKWAKCISSPTPRFQDDFRTHVEEVHLVPFAWHCGDGPQNTSVSPKPEVMLPALPKYLFDEAGRQVTPSVADQQLETDEDKRRRVSKIAALTEKANENAPDEPEYDEKQMELIIAFMEKRNLRQRELKKYAEWVTGEGVILPVEEKEERDKWRGRMR</sequence>
<organism evidence="4 5">
    <name type="scientific">Podospora pseudoanserina</name>
    <dbReference type="NCBI Taxonomy" id="2609844"/>
    <lineage>
        <taxon>Eukaryota</taxon>
        <taxon>Fungi</taxon>
        <taxon>Dikarya</taxon>
        <taxon>Ascomycota</taxon>
        <taxon>Pezizomycotina</taxon>
        <taxon>Sordariomycetes</taxon>
        <taxon>Sordariomycetidae</taxon>
        <taxon>Sordariales</taxon>
        <taxon>Podosporaceae</taxon>
        <taxon>Podospora</taxon>
    </lineage>
</organism>
<feature type="compositionally biased region" description="Acidic residues" evidence="1">
    <location>
        <begin position="65"/>
        <end position="76"/>
    </location>
</feature>
<dbReference type="Proteomes" id="UP001323617">
    <property type="component" value="Unassembled WGS sequence"/>
</dbReference>
<feature type="domain" description="C2H2-type" evidence="3">
    <location>
        <begin position="311"/>
        <end position="334"/>
    </location>
</feature>
<feature type="chain" id="PRO_5047245987" description="C2H2-type domain-containing protein" evidence="2">
    <location>
        <begin position="19"/>
        <end position="521"/>
    </location>
</feature>
<feature type="region of interest" description="Disordered" evidence="1">
    <location>
        <begin position="191"/>
        <end position="299"/>
    </location>
</feature>
<protein>
    <recommendedName>
        <fullName evidence="3">C2H2-type domain-containing protein</fullName>
    </recommendedName>
</protein>
<evidence type="ECO:0000259" key="3">
    <source>
        <dbReference type="PROSITE" id="PS00028"/>
    </source>
</evidence>
<comment type="caution">
    <text evidence="4">The sequence shown here is derived from an EMBL/GenBank/DDBJ whole genome shotgun (WGS) entry which is preliminary data.</text>
</comment>
<feature type="signal peptide" evidence="2">
    <location>
        <begin position="1"/>
        <end position="18"/>
    </location>
</feature>
<dbReference type="GeneID" id="87966849"/>
<evidence type="ECO:0000256" key="2">
    <source>
        <dbReference type="SAM" id="SignalP"/>
    </source>
</evidence>
<dbReference type="PROSITE" id="PS00028">
    <property type="entry name" value="ZINC_FINGER_C2H2_1"/>
    <property type="match status" value="1"/>
</dbReference>
<keyword evidence="5" id="KW-1185">Reference proteome</keyword>
<evidence type="ECO:0000313" key="4">
    <source>
        <dbReference type="EMBL" id="KAK4678561.1"/>
    </source>
</evidence>
<dbReference type="RefSeq" id="XP_062802031.1">
    <property type="nucleotide sequence ID" value="XM_062945984.1"/>
</dbReference>
<feature type="compositionally biased region" description="Low complexity" evidence="1">
    <location>
        <begin position="339"/>
        <end position="351"/>
    </location>
</feature>
<evidence type="ECO:0000256" key="1">
    <source>
        <dbReference type="SAM" id="MobiDB-lite"/>
    </source>
</evidence>
<gene>
    <name evidence="4" type="ORF">QC764_308750</name>
</gene>
<feature type="compositionally biased region" description="Polar residues" evidence="1">
    <location>
        <begin position="243"/>
        <end position="255"/>
    </location>
</feature>
<feature type="compositionally biased region" description="Acidic residues" evidence="1">
    <location>
        <begin position="98"/>
        <end position="111"/>
    </location>
</feature>
<name>A0ABR0IFE7_9PEZI</name>
<feature type="compositionally biased region" description="Low complexity" evidence="1">
    <location>
        <begin position="40"/>
        <end position="53"/>
    </location>
</feature>
<feature type="region of interest" description="Disordered" evidence="1">
    <location>
        <begin position="337"/>
        <end position="356"/>
    </location>
</feature>